<reference evidence="2" key="1">
    <citation type="submission" date="2016-06" db="EMBL/GenBank/DDBJ databases">
        <authorList>
            <person name="Cuomo C."/>
            <person name="Litvintseva A."/>
            <person name="Heitman J."/>
            <person name="Chen Y."/>
            <person name="Sun S."/>
            <person name="Springer D."/>
            <person name="Dromer F."/>
            <person name="Young S."/>
            <person name="Zeng Q."/>
            <person name="Chapman S."/>
            <person name="Gujja S."/>
            <person name="Saif S."/>
            <person name="Birren B."/>
        </authorList>
    </citation>
    <scope>NUCLEOTIDE SEQUENCE</scope>
    <source>
        <strain evidence="2">CBS 7841</strain>
    </source>
</reference>
<dbReference type="KEGG" id="cdep:91089482"/>
<evidence type="ECO:0000313" key="3">
    <source>
        <dbReference type="Proteomes" id="UP000094043"/>
    </source>
</evidence>
<proteinExistence type="predicted"/>
<feature type="region of interest" description="Disordered" evidence="1">
    <location>
        <begin position="99"/>
        <end position="130"/>
    </location>
</feature>
<dbReference type="EMBL" id="CP143789">
    <property type="protein sequence ID" value="WVN90039.1"/>
    <property type="molecule type" value="Genomic_DNA"/>
</dbReference>
<feature type="region of interest" description="Disordered" evidence="1">
    <location>
        <begin position="338"/>
        <end position="362"/>
    </location>
</feature>
<keyword evidence="3" id="KW-1185">Reference proteome</keyword>
<gene>
    <name evidence="2" type="ORF">L203_105273</name>
</gene>
<feature type="compositionally biased region" description="Acidic residues" evidence="1">
    <location>
        <begin position="506"/>
        <end position="516"/>
    </location>
</feature>
<sequence>MSSNSPKHTLGFSPSHSGRLFSPKKLSGSLSAQSLAIEKHCAERVTISFPKLPIPASTAVSTDSEAGGLSSDWHISGDTRTGTQSPSLISTIFQSHSFSRSRQPSSASTNESPYPTPVTPSTSATLNGGIAKPILRRGTFSTSGEECGQEIFQVLGLGVAKVSKDAVDSVSKELPLKKKKSVLTFAVNSCPRLPESSNTNENRARSRFNSISTSLSNTSDCSNFRPRPYNRHSPLPESSLAVPAETDTNHDDTEEEGSGFVKSPIAIPGHKSDSDEGYYEDEEDGFTTDEEEEVNGFETFTNVPKMKHKPSWANTLWTKALLPDYSNENFSIPRRRGRTFEPVGFQPSTTDETTLQPRQSNRKKLSIHIVTDKLSPPRCTRHRSPPPLHLKALPAARSPSAAELCRTRSSVASTTSSANHIHNLASNRSKRGWKSDDTAFQCRNVPQSAVSVTADIENNRARISAIPLIHRKHSLPLGSGNTLIDGILLKTSQESNQPTDMIPGEMDGDIEGEEQG</sequence>
<reference evidence="2" key="2">
    <citation type="journal article" date="2022" name="Elife">
        <title>Obligate sexual reproduction of a homothallic fungus closely related to the Cryptococcus pathogenic species complex.</title>
        <authorList>
            <person name="Passer A.R."/>
            <person name="Clancey S.A."/>
            <person name="Shea T."/>
            <person name="David-Palma M."/>
            <person name="Averette A.F."/>
            <person name="Boekhout T."/>
            <person name="Porcel B.M."/>
            <person name="Nowrousian M."/>
            <person name="Cuomo C.A."/>
            <person name="Sun S."/>
            <person name="Heitman J."/>
            <person name="Coelho M.A."/>
        </authorList>
    </citation>
    <scope>NUCLEOTIDE SEQUENCE</scope>
    <source>
        <strain evidence="2">CBS 7841</strain>
    </source>
</reference>
<feature type="region of interest" description="Disordered" evidence="1">
    <location>
        <begin position="58"/>
        <end position="86"/>
    </location>
</feature>
<feature type="region of interest" description="Disordered" evidence="1">
    <location>
        <begin position="494"/>
        <end position="516"/>
    </location>
</feature>
<organism evidence="2 3">
    <name type="scientific">Cryptococcus depauperatus CBS 7841</name>
    <dbReference type="NCBI Taxonomy" id="1295531"/>
    <lineage>
        <taxon>Eukaryota</taxon>
        <taxon>Fungi</taxon>
        <taxon>Dikarya</taxon>
        <taxon>Basidiomycota</taxon>
        <taxon>Agaricomycotina</taxon>
        <taxon>Tremellomycetes</taxon>
        <taxon>Tremellales</taxon>
        <taxon>Cryptococcaceae</taxon>
        <taxon>Cryptococcus</taxon>
    </lineage>
</organism>
<dbReference type="GeneID" id="91089482"/>
<accession>A0AAJ8JXC4</accession>
<reference evidence="2" key="3">
    <citation type="submission" date="2024-01" db="EMBL/GenBank/DDBJ databases">
        <authorList>
            <person name="Coelho M.A."/>
            <person name="David-Palma M."/>
            <person name="Shea T."/>
            <person name="Sun S."/>
            <person name="Cuomo C.A."/>
            <person name="Heitman J."/>
        </authorList>
    </citation>
    <scope>NUCLEOTIDE SEQUENCE</scope>
    <source>
        <strain evidence="2">CBS 7841</strain>
    </source>
</reference>
<evidence type="ECO:0000256" key="1">
    <source>
        <dbReference type="SAM" id="MobiDB-lite"/>
    </source>
</evidence>
<dbReference type="RefSeq" id="XP_066070739.1">
    <property type="nucleotide sequence ID" value="XM_066214642.1"/>
</dbReference>
<evidence type="ECO:0000313" key="2">
    <source>
        <dbReference type="EMBL" id="WVN90039.1"/>
    </source>
</evidence>
<feature type="region of interest" description="Disordered" evidence="1">
    <location>
        <begin position="1"/>
        <end position="24"/>
    </location>
</feature>
<name>A0AAJ8JXC4_9TREE</name>
<feature type="compositionally biased region" description="Low complexity" evidence="1">
    <location>
        <begin position="99"/>
        <end position="108"/>
    </location>
</feature>
<feature type="compositionally biased region" description="Polar residues" evidence="1">
    <location>
        <begin position="346"/>
        <end position="359"/>
    </location>
</feature>
<feature type="compositionally biased region" description="Polar residues" evidence="1">
    <location>
        <begin position="195"/>
        <end position="222"/>
    </location>
</feature>
<protein>
    <submittedName>
        <fullName evidence="2">Uncharacterized protein</fullName>
    </submittedName>
</protein>
<feature type="compositionally biased region" description="Acidic residues" evidence="1">
    <location>
        <begin position="275"/>
        <end position="293"/>
    </location>
</feature>
<feature type="region of interest" description="Disordered" evidence="1">
    <location>
        <begin position="192"/>
        <end position="293"/>
    </location>
</feature>
<dbReference type="AlphaFoldDB" id="A0AAJ8JXC4"/>
<feature type="compositionally biased region" description="Polar residues" evidence="1">
    <location>
        <begin position="1"/>
        <end position="16"/>
    </location>
</feature>
<dbReference type="Proteomes" id="UP000094043">
    <property type="component" value="Chromosome 6"/>
</dbReference>